<comment type="caution">
    <text evidence="2">The sequence shown here is derived from an EMBL/GenBank/DDBJ whole genome shotgun (WGS) entry which is preliminary data.</text>
</comment>
<gene>
    <name evidence="2" type="ORF">G3V02_004798</name>
</gene>
<sequence length="72" mass="8030">MRYLALQAAKPGTRFMRCRANVTHERGWRQAVFVRVHLFRLPIPAPEITPSLGDTSAYPEAPPPTSSVGMHS</sequence>
<reference evidence="2" key="1">
    <citation type="journal article" date="2018" name="Genome Biol.">
        <title>SKESA: strategic k-mer extension for scrupulous assemblies.</title>
        <authorList>
            <person name="Souvorov A."/>
            <person name="Agarwala R."/>
            <person name="Lipman D.J."/>
        </authorList>
    </citation>
    <scope>NUCLEOTIDE SEQUENCE</scope>
    <source>
        <strain evidence="2">BCW_2640</strain>
    </source>
</reference>
<accession>A0A727BA55</accession>
<evidence type="ECO:0000256" key="1">
    <source>
        <dbReference type="SAM" id="MobiDB-lite"/>
    </source>
</evidence>
<dbReference type="AlphaFoldDB" id="A0A727BA55"/>
<protein>
    <submittedName>
        <fullName evidence="2">Uncharacterized protein</fullName>
    </submittedName>
</protein>
<organism evidence="2">
    <name type="scientific">Salmonella enterica subsp. enterica serovar Ank</name>
    <dbReference type="NCBI Taxonomy" id="1173578"/>
    <lineage>
        <taxon>Bacteria</taxon>
        <taxon>Pseudomonadati</taxon>
        <taxon>Pseudomonadota</taxon>
        <taxon>Gammaproteobacteria</taxon>
        <taxon>Enterobacterales</taxon>
        <taxon>Enterobacteriaceae</taxon>
        <taxon>Salmonella</taxon>
    </lineage>
</organism>
<proteinExistence type="predicted"/>
<dbReference type="EMBL" id="DAARBX010000037">
    <property type="protein sequence ID" value="HAE1795985.1"/>
    <property type="molecule type" value="Genomic_DNA"/>
</dbReference>
<feature type="region of interest" description="Disordered" evidence="1">
    <location>
        <begin position="48"/>
        <end position="72"/>
    </location>
</feature>
<reference evidence="2" key="2">
    <citation type="submission" date="2018-07" db="EMBL/GenBank/DDBJ databases">
        <authorList>
            <consortium name="NCBI Pathogen Detection Project"/>
        </authorList>
    </citation>
    <scope>NUCLEOTIDE SEQUENCE</scope>
    <source>
        <strain evidence="2">BCW_2640</strain>
    </source>
</reference>
<name>A0A727BA55_SALET</name>
<evidence type="ECO:0000313" key="2">
    <source>
        <dbReference type="EMBL" id="HAE1795985.1"/>
    </source>
</evidence>